<dbReference type="PANTHER" id="PTHR36151">
    <property type="entry name" value="BLR2777 PROTEIN"/>
    <property type="match status" value="1"/>
</dbReference>
<name>A0ABV3D9Y1_9ACTN</name>
<dbReference type="EC" id="1.-.-.-" evidence="2"/>
<comment type="caution">
    <text evidence="2">The sequence shown here is derived from an EMBL/GenBank/DDBJ whole genome shotgun (WGS) entry which is preliminary data.</text>
</comment>
<proteinExistence type="predicted"/>
<dbReference type="RefSeq" id="WP_358348522.1">
    <property type="nucleotide sequence ID" value="NZ_JBEZFP010000005.1"/>
</dbReference>
<evidence type="ECO:0000259" key="1">
    <source>
        <dbReference type="Pfam" id="PF09995"/>
    </source>
</evidence>
<gene>
    <name evidence="2" type="ORF">AB0C36_03445</name>
</gene>
<dbReference type="GO" id="GO:0016491">
    <property type="term" value="F:oxidoreductase activity"/>
    <property type="evidence" value="ECO:0007669"/>
    <property type="project" value="UniProtKB-KW"/>
</dbReference>
<keyword evidence="2" id="KW-0560">Oxidoreductase</keyword>
<protein>
    <submittedName>
        <fullName evidence="2">Oxygenase MpaB family protein</fullName>
        <ecNumber evidence="2">1.-.-.-</ecNumber>
    </submittedName>
</protein>
<dbReference type="PANTHER" id="PTHR36151:SF3">
    <property type="entry name" value="ER-BOUND OXYGENASE MPAB_MPAB'_RUBBER OXYGENASE CATALYTIC DOMAIN-CONTAINING PROTEIN"/>
    <property type="match status" value="1"/>
</dbReference>
<reference evidence="2 3" key="1">
    <citation type="submission" date="2024-06" db="EMBL/GenBank/DDBJ databases">
        <title>The Natural Products Discovery Center: Release of the First 8490 Sequenced Strains for Exploring Actinobacteria Biosynthetic Diversity.</title>
        <authorList>
            <person name="Kalkreuter E."/>
            <person name="Kautsar S.A."/>
            <person name="Yang D."/>
            <person name="Bader C.D."/>
            <person name="Teijaro C.N."/>
            <person name="Fluegel L."/>
            <person name="Davis C.M."/>
            <person name="Simpson J.R."/>
            <person name="Lauterbach L."/>
            <person name="Steele A.D."/>
            <person name="Gui C."/>
            <person name="Meng S."/>
            <person name="Li G."/>
            <person name="Viehrig K."/>
            <person name="Ye F."/>
            <person name="Su P."/>
            <person name="Kiefer A.F."/>
            <person name="Nichols A."/>
            <person name="Cepeda A.J."/>
            <person name="Yan W."/>
            <person name="Fan B."/>
            <person name="Jiang Y."/>
            <person name="Adhikari A."/>
            <person name="Zheng C.-J."/>
            <person name="Schuster L."/>
            <person name="Cowan T.M."/>
            <person name="Smanski M.J."/>
            <person name="Chevrette M.G."/>
            <person name="De Carvalho L.P.S."/>
            <person name="Shen B."/>
        </authorList>
    </citation>
    <scope>NUCLEOTIDE SEQUENCE [LARGE SCALE GENOMIC DNA]</scope>
    <source>
        <strain evidence="2 3">NPDC048946</strain>
    </source>
</reference>
<sequence>MREAAAGRGSEMWRRFGDVRGLGLTPHVLAMQIAHPVVGAGVVDHSDYQSDPYGRFNRTYRSITTVVYGGPVRAAVEAERLRTLHRRFRGTDEHGRKYHALDPKAYAWVHLTLVKAVADAHAMFGRPMRRTELDAYYADSIRIGRLLGVRAQDMPSTWPEFLVYYADMVDNTLENTRALREFLANLRHPAKPKALRRLPDERWRRMTGPTARITYLTTVATLPEPLRKRCDLHLTPEEHAAVARFARRIRTTTGLIPAPARRAPAILVPRICALLPEPRG</sequence>
<dbReference type="EMBL" id="JBEZFP010000005">
    <property type="protein sequence ID" value="MEU8132541.1"/>
    <property type="molecule type" value="Genomic_DNA"/>
</dbReference>
<dbReference type="Pfam" id="PF09995">
    <property type="entry name" value="MPAB_Lcp_cat"/>
    <property type="match status" value="1"/>
</dbReference>
<dbReference type="InterPro" id="IPR018713">
    <property type="entry name" value="MPAB/Lcp_cat_dom"/>
</dbReference>
<evidence type="ECO:0000313" key="3">
    <source>
        <dbReference type="Proteomes" id="UP001551482"/>
    </source>
</evidence>
<evidence type="ECO:0000313" key="2">
    <source>
        <dbReference type="EMBL" id="MEU8132541.1"/>
    </source>
</evidence>
<feature type="domain" description="ER-bound oxygenase mpaB/mpaB'/Rubber oxygenase catalytic" evidence="1">
    <location>
        <begin position="13"/>
        <end position="250"/>
    </location>
</feature>
<organism evidence="2 3">
    <name type="scientific">Streptodolium elevatio</name>
    <dbReference type="NCBI Taxonomy" id="3157996"/>
    <lineage>
        <taxon>Bacteria</taxon>
        <taxon>Bacillati</taxon>
        <taxon>Actinomycetota</taxon>
        <taxon>Actinomycetes</taxon>
        <taxon>Kitasatosporales</taxon>
        <taxon>Streptomycetaceae</taxon>
        <taxon>Streptodolium</taxon>
    </lineage>
</organism>
<dbReference type="Proteomes" id="UP001551482">
    <property type="component" value="Unassembled WGS sequence"/>
</dbReference>
<accession>A0ABV3D9Y1</accession>
<keyword evidence="3" id="KW-1185">Reference proteome</keyword>